<feature type="signal peptide" evidence="1">
    <location>
        <begin position="1"/>
        <end position="20"/>
    </location>
</feature>
<feature type="chain" id="PRO_5041470179" evidence="1">
    <location>
        <begin position="21"/>
        <end position="110"/>
    </location>
</feature>
<sequence>MDNFIITAFLFFLCLAPSLQQTPRCLLSREDYLICKYQNNALMRADTNQYSVHHTRLRQSSSGYLECNVRAREQDIRTISNLGTDELRILYSPGFILGVPSVPPTTWPLL</sequence>
<reference evidence="2" key="1">
    <citation type="submission" date="2023-03" db="EMBL/GenBank/DDBJ databases">
        <authorList>
            <person name="Steffen K."/>
            <person name="Cardenas P."/>
        </authorList>
    </citation>
    <scope>NUCLEOTIDE SEQUENCE</scope>
</reference>
<accession>A0AA35SVX3</accession>
<gene>
    <name evidence="2" type="ORF">GBAR_LOCUS20360</name>
</gene>
<organism evidence="2 3">
    <name type="scientific">Geodia barretti</name>
    <name type="common">Barrett's horny sponge</name>
    <dbReference type="NCBI Taxonomy" id="519541"/>
    <lineage>
        <taxon>Eukaryota</taxon>
        <taxon>Metazoa</taxon>
        <taxon>Porifera</taxon>
        <taxon>Demospongiae</taxon>
        <taxon>Heteroscleromorpha</taxon>
        <taxon>Tetractinellida</taxon>
        <taxon>Astrophorina</taxon>
        <taxon>Geodiidae</taxon>
        <taxon>Geodia</taxon>
    </lineage>
</organism>
<comment type="caution">
    <text evidence="2">The sequence shown here is derived from an EMBL/GenBank/DDBJ whole genome shotgun (WGS) entry which is preliminary data.</text>
</comment>
<dbReference type="AlphaFoldDB" id="A0AA35SVX3"/>
<dbReference type="EMBL" id="CASHTH010002861">
    <property type="protein sequence ID" value="CAI8036337.1"/>
    <property type="molecule type" value="Genomic_DNA"/>
</dbReference>
<evidence type="ECO:0000256" key="1">
    <source>
        <dbReference type="SAM" id="SignalP"/>
    </source>
</evidence>
<keyword evidence="1" id="KW-0732">Signal</keyword>
<dbReference type="Proteomes" id="UP001174909">
    <property type="component" value="Unassembled WGS sequence"/>
</dbReference>
<keyword evidence="3" id="KW-1185">Reference proteome</keyword>
<evidence type="ECO:0000313" key="3">
    <source>
        <dbReference type="Proteomes" id="UP001174909"/>
    </source>
</evidence>
<name>A0AA35SVX3_GEOBA</name>
<evidence type="ECO:0000313" key="2">
    <source>
        <dbReference type="EMBL" id="CAI8036337.1"/>
    </source>
</evidence>
<protein>
    <submittedName>
        <fullName evidence="2">Uncharacterized protein</fullName>
    </submittedName>
</protein>
<proteinExistence type="predicted"/>